<dbReference type="AlphaFoldDB" id="A0A9J5Y2W1"/>
<feature type="chain" id="PRO_5039930244" evidence="5">
    <location>
        <begin position="24"/>
        <end position="261"/>
    </location>
</feature>
<keyword evidence="5" id="KW-0732">Signal</keyword>
<proteinExistence type="inferred from homology"/>
<comment type="caution">
    <text evidence="6">The sequence shown here is derived from an EMBL/GenBank/DDBJ whole genome shotgun (WGS) entry which is preliminary data.</text>
</comment>
<dbReference type="Proteomes" id="UP000824120">
    <property type="component" value="Chromosome 7"/>
</dbReference>
<dbReference type="Pfam" id="PF00445">
    <property type="entry name" value="Ribonuclease_T2"/>
    <property type="match status" value="1"/>
</dbReference>
<evidence type="ECO:0000313" key="6">
    <source>
        <dbReference type="EMBL" id="KAG5593888.1"/>
    </source>
</evidence>
<evidence type="ECO:0000256" key="5">
    <source>
        <dbReference type="SAM" id="SignalP"/>
    </source>
</evidence>
<evidence type="ECO:0000256" key="1">
    <source>
        <dbReference type="ARBA" id="ARBA00007469"/>
    </source>
</evidence>
<reference evidence="6 7" key="1">
    <citation type="submission" date="2020-09" db="EMBL/GenBank/DDBJ databases">
        <title>De no assembly of potato wild relative species, Solanum commersonii.</title>
        <authorList>
            <person name="Cho K."/>
        </authorList>
    </citation>
    <scope>NUCLEOTIDE SEQUENCE [LARGE SCALE GENOMIC DNA]</scope>
    <source>
        <strain evidence="6">LZ3.2</strain>
        <tissue evidence="6">Leaf</tissue>
    </source>
</reference>
<comment type="similarity">
    <text evidence="1 4">Belongs to the RNase T2 family.</text>
</comment>
<dbReference type="InterPro" id="IPR036430">
    <property type="entry name" value="RNase_T2-like_sf"/>
</dbReference>
<keyword evidence="2" id="KW-0378">Hydrolase</keyword>
<dbReference type="OrthoDB" id="1298232at2759"/>
<keyword evidence="2" id="KW-0540">Nuclease</keyword>
<keyword evidence="7" id="KW-1185">Reference proteome</keyword>
<evidence type="ECO:0000313" key="7">
    <source>
        <dbReference type="Proteomes" id="UP000824120"/>
    </source>
</evidence>
<dbReference type="SUPFAM" id="SSF55895">
    <property type="entry name" value="Ribonuclease Rh-like"/>
    <property type="match status" value="1"/>
</dbReference>
<dbReference type="InterPro" id="IPR001568">
    <property type="entry name" value="RNase_T2-like"/>
</dbReference>
<protein>
    <submittedName>
        <fullName evidence="6">Uncharacterized protein</fullName>
    </submittedName>
</protein>
<dbReference type="GO" id="GO:0033897">
    <property type="term" value="F:ribonuclease T2 activity"/>
    <property type="evidence" value="ECO:0007669"/>
    <property type="project" value="InterPro"/>
</dbReference>
<evidence type="ECO:0000256" key="4">
    <source>
        <dbReference type="RuleBase" id="RU004328"/>
    </source>
</evidence>
<dbReference type="PANTHER" id="PTHR11240:SF60">
    <property type="entry name" value="RIBONUCLEASE T2"/>
    <property type="match status" value="1"/>
</dbReference>
<keyword evidence="2" id="KW-0255">Endonuclease</keyword>
<dbReference type="GO" id="GO:0003723">
    <property type="term" value="F:RNA binding"/>
    <property type="evidence" value="ECO:0007669"/>
    <property type="project" value="InterPro"/>
</dbReference>
<gene>
    <name evidence="6" type="ORF">H5410_035120</name>
</gene>
<dbReference type="Gene3D" id="3.90.730.10">
    <property type="entry name" value="Ribonuclease T2-like"/>
    <property type="match status" value="1"/>
</dbReference>
<name>A0A9J5Y2W1_SOLCO</name>
<keyword evidence="3" id="KW-0456">Lyase</keyword>
<evidence type="ECO:0000256" key="3">
    <source>
        <dbReference type="ARBA" id="ARBA00023239"/>
    </source>
</evidence>
<dbReference type="PANTHER" id="PTHR11240">
    <property type="entry name" value="RIBONUCLEASE T2"/>
    <property type="match status" value="1"/>
</dbReference>
<dbReference type="EMBL" id="JACXVP010000007">
    <property type="protein sequence ID" value="KAG5593888.1"/>
    <property type="molecule type" value="Genomic_DNA"/>
</dbReference>
<accession>A0A9J5Y2W1</accession>
<dbReference type="GO" id="GO:0006401">
    <property type="term" value="P:RNA catabolic process"/>
    <property type="evidence" value="ECO:0007669"/>
    <property type="project" value="TreeGrafter"/>
</dbReference>
<feature type="signal peptide" evidence="5">
    <location>
        <begin position="1"/>
        <end position="23"/>
    </location>
</feature>
<organism evidence="6 7">
    <name type="scientific">Solanum commersonii</name>
    <name type="common">Commerson's wild potato</name>
    <name type="synonym">Commerson's nightshade</name>
    <dbReference type="NCBI Taxonomy" id="4109"/>
    <lineage>
        <taxon>Eukaryota</taxon>
        <taxon>Viridiplantae</taxon>
        <taxon>Streptophyta</taxon>
        <taxon>Embryophyta</taxon>
        <taxon>Tracheophyta</taxon>
        <taxon>Spermatophyta</taxon>
        <taxon>Magnoliopsida</taxon>
        <taxon>eudicotyledons</taxon>
        <taxon>Gunneridae</taxon>
        <taxon>Pentapetalae</taxon>
        <taxon>asterids</taxon>
        <taxon>lamiids</taxon>
        <taxon>Solanales</taxon>
        <taxon>Solanaceae</taxon>
        <taxon>Solanoideae</taxon>
        <taxon>Solaneae</taxon>
        <taxon>Solanum</taxon>
    </lineage>
</organism>
<sequence length="261" mass="29988">MKMNNLSLLFLTHLTLFFICVCSQNIAQTRFVYKWSETYCNKDTPVGCKQIPPLKFILNGFWGTDSNGNIQQGCRDPEKRDWKKVFDTAMVNKLSLFWPSLTKQDPKDMWKEAWNTYGTCTIERFKTPTQYFNRASRLDSEIGDLLQSHLINSNGIVPCDSATYNNVEILNSFKQVSNNKDVSFTCKDINATHAYLNQVTFCYTNDAKNFVDCPTSVTNKRCRVQNIIVPRPSPPKAIQTTGEKVGPNSLRRFPVNYVKLY</sequence>
<dbReference type="GO" id="GO:0005576">
    <property type="term" value="C:extracellular region"/>
    <property type="evidence" value="ECO:0007669"/>
    <property type="project" value="TreeGrafter"/>
</dbReference>
<evidence type="ECO:0000256" key="2">
    <source>
        <dbReference type="ARBA" id="ARBA00022759"/>
    </source>
</evidence>